<accession>A0A4R5W1U5</accession>
<sequence length="82" mass="8409">MNQKKIIQVLVSSGIVGSLSLMAACGGSSGNSSSAGTSQTAATGVVNMSITDGPSDTFNHVWVTVKSIAFHTDSNAVWSSYR</sequence>
<evidence type="ECO:0000313" key="4">
    <source>
        <dbReference type="Proteomes" id="UP000294829"/>
    </source>
</evidence>
<gene>
    <name evidence="3" type="ORF">E2I14_07835</name>
</gene>
<dbReference type="Pfam" id="PF14321">
    <property type="entry name" value="DUF4382"/>
    <property type="match status" value="1"/>
</dbReference>
<comment type="caution">
    <text evidence="3">The sequence shown here is derived from an EMBL/GenBank/DDBJ whole genome shotgun (WGS) entry which is preliminary data.</text>
</comment>
<dbReference type="EMBL" id="SMYL01000003">
    <property type="protein sequence ID" value="TDK66376.1"/>
    <property type="molecule type" value="Genomic_DNA"/>
</dbReference>
<evidence type="ECO:0000259" key="2">
    <source>
        <dbReference type="Pfam" id="PF14321"/>
    </source>
</evidence>
<evidence type="ECO:0000313" key="3">
    <source>
        <dbReference type="EMBL" id="TDK66376.1"/>
    </source>
</evidence>
<dbReference type="PROSITE" id="PS51257">
    <property type="entry name" value="PROKAR_LIPOPROTEIN"/>
    <property type="match status" value="1"/>
</dbReference>
<feature type="chain" id="PRO_5020613604" evidence="1">
    <location>
        <begin position="24"/>
        <end position="82"/>
    </location>
</feature>
<feature type="domain" description="DUF4382" evidence="2">
    <location>
        <begin position="43"/>
        <end position="75"/>
    </location>
</feature>
<dbReference type="InterPro" id="IPR025491">
    <property type="entry name" value="DUF4382"/>
</dbReference>
<dbReference type="RefSeq" id="WP_133327197.1">
    <property type="nucleotide sequence ID" value="NZ_SMYL01000003.1"/>
</dbReference>
<protein>
    <submittedName>
        <fullName evidence="3">DUF4382 domain-containing protein</fullName>
    </submittedName>
</protein>
<evidence type="ECO:0000256" key="1">
    <source>
        <dbReference type="SAM" id="SignalP"/>
    </source>
</evidence>
<dbReference type="Proteomes" id="UP000294829">
    <property type="component" value="Unassembled WGS sequence"/>
</dbReference>
<name>A0A4R5W1U5_9BURK</name>
<keyword evidence="4" id="KW-1185">Reference proteome</keyword>
<proteinExistence type="predicted"/>
<dbReference type="AlphaFoldDB" id="A0A4R5W1U5"/>
<keyword evidence="1" id="KW-0732">Signal</keyword>
<reference evidence="3 4" key="1">
    <citation type="submission" date="2019-03" db="EMBL/GenBank/DDBJ databases">
        <title>Sapientia aquatica gen. nov., sp. nov., isolated from a crater lake.</title>
        <authorList>
            <person name="Felfoldi T."/>
            <person name="Szabo A."/>
            <person name="Toth E."/>
            <person name="Schumann P."/>
            <person name="Keki Z."/>
            <person name="Marialigeti K."/>
            <person name="Mathe I."/>
        </authorList>
    </citation>
    <scope>NUCLEOTIDE SEQUENCE [LARGE SCALE GENOMIC DNA]</scope>
    <source>
        <strain evidence="3 4">SA-152</strain>
    </source>
</reference>
<organism evidence="3 4">
    <name type="scientific">Sapientia aquatica</name>
    <dbReference type="NCBI Taxonomy" id="1549640"/>
    <lineage>
        <taxon>Bacteria</taxon>
        <taxon>Pseudomonadati</taxon>
        <taxon>Pseudomonadota</taxon>
        <taxon>Betaproteobacteria</taxon>
        <taxon>Burkholderiales</taxon>
        <taxon>Oxalobacteraceae</taxon>
        <taxon>Sapientia</taxon>
    </lineage>
</organism>
<feature type="signal peptide" evidence="1">
    <location>
        <begin position="1"/>
        <end position="23"/>
    </location>
</feature>